<comment type="caution">
    <text evidence="3">The sequence shown here is derived from an EMBL/GenBank/DDBJ whole genome shotgun (WGS) entry which is preliminary data.</text>
</comment>
<dbReference type="EMBL" id="JBEDUW010000005">
    <property type="protein sequence ID" value="KAK9928904.1"/>
    <property type="molecule type" value="Genomic_DNA"/>
</dbReference>
<organism evidence="3 4">
    <name type="scientific">Rubus argutus</name>
    <name type="common">Southern blackberry</name>
    <dbReference type="NCBI Taxonomy" id="59490"/>
    <lineage>
        <taxon>Eukaryota</taxon>
        <taxon>Viridiplantae</taxon>
        <taxon>Streptophyta</taxon>
        <taxon>Embryophyta</taxon>
        <taxon>Tracheophyta</taxon>
        <taxon>Spermatophyta</taxon>
        <taxon>Magnoliopsida</taxon>
        <taxon>eudicotyledons</taxon>
        <taxon>Gunneridae</taxon>
        <taxon>Pentapetalae</taxon>
        <taxon>rosids</taxon>
        <taxon>fabids</taxon>
        <taxon>Rosales</taxon>
        <taxon>Rosaceae</taxon>
        <taxon>Rosoideae</taxon>
        <taxon>Rosoideae incertae sedis</taxon>
        <taxon>Rubus</taxon>
    </lineage>
</organism>
<proteinExistence type="predicted"/>
<keyword evidence="2" id="KW-0732">Signal</keyword>
<name>A0AAW1WYL1_RUBAR</name>
<dbReference type="AlphaFoldDB" id="A0AAW1WYL1"/>
<evidence type="ECO:0000313" key="3">
    <source>
        <dbReference type="EMBL" id="KAK9928904.1"/>
    </source>
</evidence>
<evidence type="ECO:0000256" key="1">
    <source>
        <dbReference type="SAM" id="MobiDB-lite"/>
    </source>
</evidence>
<keyword evidence="4" id="KW-1185">Reference proteome</keyword>
<evidence type="ECO:0000256" key="2">
    <source>
        <dbReference type="SAM" id="SignalP"/>
    </source>
</evidence>
<dbReference type="Proteomes" id="UP001457282">
    <property type="component" value="Unassembled WGS sequence"/>
</dbReference>
<feature type="chain" id="PRO_5044002288" evidence="2">
    <location>
        <begin position="28"/>
        <end position="162"/>
    </location>
</feature>
<reference evidence="3 4" key="1">
    <citation type="journal article" date="2023" name="G3 (Bethesda)">
        <title>A chromosome-length genome assembly and annotation of blackberry (Rubus argutus, cv. 'Hillquist').</title>
        <authorList>
            <person name="Bruna T."/>
            <person name="Aryal R."/>
            <person name="Dudchenko O."/>
            <person name="Sargent D.J."/>
            <person name="Mead D."/>
            <person name="Buti M."/>
            <person name="Cavallini A."/>
            <person name="Hytonen T."/>
            <person name="Andres J."/>
            <person name="Pham M."/>
            <person name="Weisz D."/>
            <person name="Mascagni F."/>
            <person name="Usai G."/>
            <person name="Natali L."/>
            <person name="Bassil N."/>
            <person name="Fernandez G.E."/>
            <person name="Lomsadze A."/>
            <person name="Armour M."/>
            <person name="Olukolu B."/>
            <person name="Poorten T."/>
            <person name="Britton C."/>
            <person name="Davik J."/>
            <person name="Ashrafi H."/>
            <person name="Aiden E.L."/>
            <person name="Borodovsky M."/>
            <person name="Worthington M."/>
        </authorList>
    </citation>
    <scope>NUCLEOTIDE SEQUENCE [LARGE SCALE GENOMIC DNA]</scope>
    <source>
        <strain evidence="3">PI 553951</strain>
    </source>
</reference>
<protein>
    <submittedName>
        <fullName evidence="3">Uncharacterized protein</fullName>
    </submittedName>
</protein>
<feature type="region of interest" description="Disordered" evidence="1">
    <location>
        <begin position="50"/>
        <end position="80"/>
    </location>
</feature>
<feature type="signal peptide" evidence="2">
    <location>
        <begin position="1"/>
        <end position="27"/>
    </location>
</feature>
<sequence length="162" mass="17681">MFNLCWNLFSYVAFITLCLIAETPSAATNSLSKSGLVHWFPTTARHAPLTPKVDPRCSNKQNLEAGDHPDAPYAPGENRDSLPELFVEFNRKTSNATTLKRDANSGNDADLSNTGSYRSVAFAYGNPDESTEQKSNDAEPAFCPAFPVPESLIQNLIANVAR</sequence>
<gene>
    <name evidence="3" type="ORF">M0R45_026021</name>
</gene>
<accession>A0AAW1WYL1</accession>
<evidence type="ECO:0000313" key="4">
    <source>
        <dbReference type="Proteomes" id="UP001457282"/>
    </source>
</evidence>